<keyword evidence="2" id="KW-1185">Reference proteome</keyword>
<protein>
    <submittedName>
        <fullName evidence="1">Uncharacterized protein</fullName>
    </submittedName>
</protein>
<proteinExistence type="predicted"/>
<sequence>MRSQIKKREDLIGDTGTITKSFTVVDAQEGSHGVDVRVRESGGEEYWTSLDDISLDSGVTK</sequence>
<comment type="caution">
    <text evidence="1">The sequence shown here is derived from an EMBL/GenBank/DDBJ whole genome shotgun (WGS) entry which is preliminary data.</text>
</comment>
<accession>A0A073K5E2</accession>
<dbReference type="OrthoDB" id="2942604at2"/>
<dbReference type="Proteomes" id="UP000027778">
    <property type="component" value="Unassembled WGS sequence"/>
</dbReference>
<dbReference type="RefSeq" id="WP_033677375.1">
    <property type="nucleotide sequence ID" value="NZ_JOTM01000030.1"/>
</dbReference>
<dbReference type="AlphaFoldDB" id="A0A073K5E2"/>
<name>A0A073K5E2_9BACI</name>
<evidence type="ECO:0000313" key="2">
    <source>
        <dbReference type="Proteomes" id="UP000027778"/>
    </source>
</evidence>
<organism evidence="1 2">
    <name type="scientific">Bacillus gaemokensis</name>
    <dbReference type="NCBI Taxonomy" id="574375"/>
    <lineage>
        <taxon>Bacteria</taxon>
        <taxon>Bacillati</taxon>
        <taxon>Bacillota</taxon>
        <taxon>Bacilli</taxon>
        <taxon>Bacillales</taxon>
        <taxon>Bacillaceae</taxon>
        <taxon>Bacillus</taxon>
        <taxon>Bacillus cereus group</taxon>
    </lineage>
</organism>
<dbReference type="STRING" id="574375.AZF08_13855"/>
<dbReference type="EMBL" id="JOTM01000030">
    <property type="protein sequence ID" value="KEK22499.1"/>
    <property type="molecule type" value="Genomic_DNA"/>
</dbReference>
<reference evidence="1 2" key="1">
    <citation type="submission" date="2014-06" db="EMBL/GenBank/DDBJ databases">
        <title>Draft genome sequence of Bacillus gaemokensis JCM 15801 (MCCC 1A00707).</title>
        <authorList>
            <person name="Lai Q."/>
            <person name="Liu Y."/>
            <person name="Shao Z."/>
        </authorList>
    </citation>
    <scope>NUCLEOTIDE SEQUENCE [LARGE SCALE GENOMIC DNA]</scope>
    <source>
        <strain evidence="1 2">JCM 15801</strain>
    </source>
</reference>
<evidence type="ECO:0000313" key="1">
    <source>
        <dbReference type="EMBL" id="KEK22499.1"/>
    </source>
</evidence>
<gene>
    <name evidence="1" type="ORF">BAGA_19050</name>
</gene>